<evidence type="ECO:0000313" key="6">
    <source>
        <dbReference type="EMBL" id="ACQ78594.1"/>
    </source>
</evidence>
<keyword evidence="7" id="KW-1185">Reference proteome</keyword>
<dbReference type="Gene3D" id="3.20.20.490">
    <property type="entry name" value="GxGYxYP glycoside hydrolase, C-terminal domain"/>
    <property type="match status" value="1"/>
</dbReference>
<dbReference type="OrthoDB" id="3799094at2"/>
<name>C5BWD6_BEUC1</name>
<dbReference type="InterPro" id="IPR006311">
    <property type="entry name" value="TAT_signal"/>
</dbReference>
<dbReference type="PROSITE" id="PS51318">
    <property type="entry name" value="TAT"/>
    <property type="match status" value="1"/>
</dbReference>
<dbReference type="Pfam" id="PF20957">
    <property type="entry name" value="GxGYxYP_N_2nd"/>
    <property type="match status" value="1"/>
</dbReference>
<sequence length="684" mass="74627">MVSRRAFLGTTGLAATGAVAASWFSPTAAPAAAGSGGLSWDRRRLLPRFATARRLQVGDIQHLTGDEQLLLGTLQGAVNRHRPELYFHYDDADKPWLSSIDVPQTVHEDPLELVAAYADRVAGAIVYDPEVRDSINVATTLAGLRGAVVASPELAAAYELPVVDDLRGRFTGQDKVDIYRWQLDELWPQCEHRLLTGLPPTRVVDVEGVTWREVAREAEQIRDESNRDHYTVDVSAELGGEAVYVKFSDGFGNDGWGASVASVSVLADGVEIAAFVPGSPEEEQVLVEGGNSSLGGDGNRFADGGNFFVYRLAPPEGTTTLEVTVDMWNQYVVSATDTAPTRVEPFPHFRDYVVATQAMVVWLDPNGEPGELLSEIFALSEPTTPYLGWFSNDVAGEWGGVDLAATQSVEVLPADFFANGTVLGGVPARISSRRRRAPRTELTDTVYVTMTVGEGDNLQYCQRHMRTLWDNPDRGAAPTNWTISPVLADAAPAIFRYYQETATENDLLVCGPSGAGYTYGGSWPQEDFDAYTDVTGRYLRETGLDLVYAYNNRDDDGWIPMPEWVIDSYRRNTQLGGIMQSWDGGGVIAAGDLPVIGHFNAPGQAVEFKQGLDDYIAQWDGTRPLFVSAGIFAWGWNPTDIAELHQLLAADDRYQVLLGHAFFDLLRRAPNPGPPPPPRPSGQG</sequence>
<dbReference type="eggNOG" id="COG1595">
    <property type="taxonomic scope" value="Bacteria"/>
</dbReference>
<accession>C5BWD6</accession>
<feature type="domain" description="GxGYxYP putative glycoside hydrolase first N-terminal" evidence="3">
    <location>
        <begin position="55"/>
        <end position="102"/>
    </location>
</feature>
<dbReference type="Pfam" id="PF20958">
    <property type="entry name" value="GxGYxYP_N_3rd"/>
    <property type="match status" value="1"/>
</dbReference>
<dbReference type="AlphaFoldDB" id="C5BWD6"/>
<dbReference type="STRING" id="471853.Bcav_0330"/>
<gene>
    <name evidence="6" type="ordered locus">Bcav_0330</name>
</gene>
<evidence type="ECO:0000259" key="2">
    <source>
        <dbReference type="Pfam" id="PF14323"/>
    </source>
</evidence>
<organism evidence="6 7">
    <name type="scientific">Beutenbergia cavernae (strain ATCC BAA-8 / DSM 12333 / CCUG 43141 / JCM 11478 / NBRC 16432 / NCIMB 13614 / HKI 0122)</name>
    <dbReference type="NCBI Taxonomy" id="471853"/>
    <lineage>
        <taxon>Bacteria</taxon>
        <taxon>Bacillati</taxon>
        <taxon>Actinomycetota</taxon>
        <taxon>Actinomycetes</taxon>
        <taxon>Micrococcales</taxon>
        <taxon>Beutenbergiaceae</taxon>
        <taxon>Beutenbergia</taxon>
    </lineage>
</organism>
<feature type="chain" id="PRO_5039470205" evidence="1">
    <location>
        <begin position="21"/>
        <end position="684"/>
    </location>
</feature>
<dbReference type="EMBL" id="CP001618">
    <property type="protein sequence ID" value="ACQ78594.1"/>
    <property type="molecule type" value="Genomic_DNA"/>
</dbReference>
<dbReference type="InterPro" id="IPR048309">
    <property type="entry name" value="GxGYxYP_N_3rd"/>
</dbReference>
<dbReference type="PANTHER" id="PTHR37321">
    <property type="entry name" value="EXPORTED PROTEIN-RELATED"/>
    <property type="match status" value="1"/>
</dbReference>
<reference evidence="6 7" key="1">
    <citation type="journal article" date="2009" name="Stand. Genomic Sci.">
        <title>Complete genome sequence of Beutenbergia cavernae type strain (HKI 0122).</title>
        <authorList>
            <person name="Land M."/>
            <person name="Pukall R."/>
            <person name="Abt B."/>
            <person name="Goker M."/>
            <person name="Rohde M."/>
            <person name="Glavina Del Rio T."/>
            <person name="Tice H."/>
            <person name="Copeland A."/>
            <person name="Cheng J.F."/>
            <person name="Lucas S."/>
            <person name="Chen F."/>
            <person name="Nolan M."/>
            <person name="Bruce D."/>
            <person name="Goodwin L."/>
            <person name="Pitluck S."/>
            <person name="Ivanova N."/>
            <person name="Mavromatis K."/>
            <person name="Ovchinnikova G."/>
            <person name="Pati A."/>
            <person name="Chen A."/>
            <person name="Palaniappan K."/>
            <person name="Hauser L."/>
            <person name="Chang Y.J."/>
            <person name="Jefferies C.C."/>
            <person name="Saunders E."/>
            <person name="Brettin T."/>
            <person name="Detter J.C."/>
            <person name="Han C."/>
            <person name="Chain P."/>
            <person name="Bristow J."/>
            <person name="Eisen J.A."/>
            <person name="Markowitz V."/>
            <person name="Hugenholtz P."/>
            <person name="Kyrpides N.C."/>
            <person name="Klenk H.P."/>
            <person name="Lapidus A."/>
        </authorList>
    </citation>
    <scope>NUCLEOTIDE SEQUENCE [LARGE SCALE GENOMIC DNA]</scope>
    <source>
        <strain evidence="7">ATCC BAA-8 / DSM 12333 / NBRC 16432</strain>
    </source>
</reference>
<feature type="domain" description="GxGYxYP putative glycoside hydrolase second N-terminal" evidence="4">
    <location>
        <begin position="121"/>
        <end position="190"/>
    </location>
</feature>
<proteinExistence type="predicted"/>
<dbReference type="InterPro" id="IPR048310">
    <property type="entry name" value="GxGYxYP_N_2nd"/>
</dbReference>
<feature type="domain" description="GxGYxYP putative glycoside hydrolase third N-terminal" evidence="5">
    <location>
        <begin position="344"/>
        <end position="423"/>
    </location>
</feature>
<dbReference type="Pfam" id="PF16216">
    <property type="entry name" value="GxGYxYP_N"/>
    <property type="match status" value="1"/>
</dbReference>
<feature type="domain" description="GxGYxYP putative glycoside hydrolase C-terminal" evidence="2">
    <location>
        <begin position="445"/>
        <end position="667"/>
    </location>
</feature>
<evidence type="ECO:0000256" key="1">
    <source>
        <dbReference type="SAM" id="SignalP"/>
    </source>
</evidence>
<dbReference type="KEGG" id="bcv:Bcav_0330"/>
<dbReference type="Pfam" id="PF14323">
    <property type="entry name" value="GxGYxYP_C"/>
    <property type="match status" value="1"/>
</dbReference>
<dbReference type="Proteomes" id="UP000007962">
    <property type="component" value="Chromosome"/>
</dbReference>
<dbReference type="HOGENOM" id="CLU_013600_0_0_11"/>
<protein>
    <submittedName>
        <fullName evidence="6">Uncharacterized protein</fullName>
    </submittedName>
</protein>
<evidence type="ECO:0000259" key="4">
    <source>
        <dbReference type="Pfam" id="PF20957"/>
    </source>
</evidence>
<keyword evidence="1" id="KW-0732">Signal</keyword>
<evidence type="ECO:0000259" key="3">
    <source>
        <dbReference type="Pfam" id="PF16216"/>
    </source>
</evidence>
<dbReference type="InterPro" id="IPR032626">
    <property type="entry name" value="GxGYxYP_N_1st"/>
</dbReference>
<evidence type="ECO:0000313" key="7">
    <source>
        <dbReference type="Proteomes" id="UP000007962"/>
    </source>
</evidence>
<evidence type="ECO:0000259" key="5">
    <source>
        <dbReference type="Pfam" id="PF20958"/>
    </source>
</evidence>
<dbReference type="InterPro" id="IPR025832">
    <property type="entry name" value="GxGYxYP_C"/>
</dbReference>
<dbReference type="RefSeq" id="WP_012725374.1">
    <property type="nucleotide sequence ID" value="NC_012669.1"/>
</dbReference>
<feature type="signal peptide" evidence="1">
    <location>
        <begin position="1"/>
        <end position="20"/>
    </location>
</feature>
<dbReference type="InterPro" id="IPR038410">
    <property type="entry name" value="GxGYxYP_C_sf"/>
</dbReference>
<dbReference type="PANTHER" id="PTHR37321:SF1">
    <property type="entry name" value="EXPORTED PROTEIN"/>
    <property type="match status" value="1"/>
</dbReference>